<name>A0A424YHG2_9FIRM</name>
<evidence type="ECO:0000256" key="5">
    <source>
        <dbReference type="ARBA" id="ARBA00023152"/>
    </source>
</evidence>
<feature type="non-terminal residue" evidence="8">
    <location>
        <position position="1"/>
    </location>
</feature>
<feature type="domain" description="Metalloenzyme" evidence="7">
    <location>
        <begin position="1"/>
        <end position="96"/>
    </location>
</feature>
<comment type="similarity">
    <text evidence="4">Belongs to the BPG-independent phosphoglycerate mutase family. A-PGAM subfamily.</text>
</comment>
<dbReference type="InterPro" id="IPR017850">
    <property type="entry name" value="Alkaline_phosphatase_core_sf"/>
</dbReference>
<dbReference type="Gene3D" id="3.40.720.10">
    <property type="entry name" value="Alkaline Phosphatase, subunit A"/>
    <property type="match status" value="1"/>
</dbReference>
<evidence type="ECO:0000256" key="1">
    <source>
        <dbReference type="ARBA" id="ARBA00000370"/>
    </source>
</evidence>
<dbReference type="Pfam" id="PF01676">
    <property type="entry name" value="Metalloenzyme"/>
    <property type="match status" value="1"/>
</dbReference>
<dbReference type="SUPFAM" id="SSF53649">
    <property type="entry name" value="Alkaline phosphatase-like"/>
    <property type="match status" value="1"/>
</dbReference>
<evidence type="ECO:0000256" key="3">
    <source>
        <dbReference type="ARBA" id="ARBA00004921"/>
    </source>
</evidence>
<dbReference type="EMBL" id="QZAA01000061">
    <property type="protein sequence ID" value="RQD77607.1"/>
    <property type="molecule type" value="Genomic_DNA"/>
</dbReference>
<evidence type="ECO:0000256" key="6">
    <source>
        <dbReference type="ARBA" id="ARBA00023235"/>
    </source>
</evidence>
<comment type="pathway">
    <text evidence="3">Carbohydrate degradation.</text>
</comment>
<evidence type="ECO:0000259" key="7">
    <source>
        <dbReference type="Pfam" id="PF01676"/>
    </source>
</evidence>
<keyword evidence="6" id="KW-0413">Isomerase</keyword>
<dbReference type="GO" id="GO:0046872">
    <property type="term" value="F:metal ion binding"/>
    <property type="evidence" value="ECO:0007669"/>
    <property type="project" value="InterPro"/>
</dbReference>
<comment type="function">
    <text evidence="2">Catalyzes the interconversion of 2-phosphoglycerate and 3-phosphoglycerate.</text>
</comment>
<dbReference type="AlphaFoldDB" id="A0A424YHG2"/>
<evidence type="ECO:0000313" key="9">
    <source>
        <dbReference type="Proteomes" id="UP000285138"/>
    </source>
</evidence>
<dbReference type="Proteomes" id="UP000285138">
    <property type="component" value="Unassembled WGS sequence"/>
</dbReference>
<evidence type="ECO:0000256" key="4">
    <source>
        <dbReference type="ARBA" id="ARBA00005524"/>
    </source>
</evidence>
<proteinExistence type="inferred from homology"/>
<keyword evidence="5" id="KW-0324">Glycolysis</keyword>
<evidence type="ECO:0000313" key="8">
    <source>
        <dbReference type="EMBL" id="RQD77607.1"/>
    </source>
</evidence>
<comment type="catalytic activity">
    <reaction evidence="1">
        <text>(2R)-2-phosphoglycerate = (2R)-3-phosphoglycerate</text>
        <dbReference type="Rhea" id="RHEA:15901"/>
        <dbReference type="ChEBI" id="CHEBI:58272"/>
        <dbReference type="ChEBI" id="CHEBI:58289"/>
        <dbReference type="EC" id="5.4.2.12"/>
    </reaction>
</comment>
<sequence>AHTKNPQNKVEVIEKLDKELKPLVDQEESLREELLLIITADHSTPSSGTLIHSGEQVPIMFLGKGVRVDDVASFGERSCTKGSIRMYGSDLMPMILNLTDRALLYGLRQGGKRLNHVPGKINKLTP</sequence>
<organism evidence="8 9">
    <name type="scientific">Candidatus Syntrophonatronum acetioxidans</name>
    <dbReference type="NCBI Taxonomy" id="1795816"/>
    <lineage>
        <taxon>Bacteria</taxon>
        <taxon>Bacillati</taxon>
        <taxon>Bacillota</taxon>
        <taxon>Clostridia</taxon>
        <taxon>Eubacteriales</taxon>
        <taxon>Syntrophomonadaceae</taxon>
        <taxon>Candidatus Syntrophonatronum</taxon>
    </lineage>
</organism>
<dbReference type="GO" id="GO:0006096">
    <property type="term" value="P:glycolytic process"/>
    <property type="evidence" value="ECO:0007669"/>
    <property type="project" value="UniProtKB-KW"/>
</dbReference>
<dbReference type="PANTHER" id="PTHR31209:SF0">
    <property type="entry name" value="METALLOENZYME DOMAIN-CONTAINING PROTEIN"/>
    <property type="match status" value="1"/>
</dbReference>
<gene>
    <name evidence="8" type="ORF">D5R97_02015</name>
</gene>
<dbReference type="GO" id="GO:0004619">
    <property type="term" value="F:phosphoglycerate mutase activity"/>
    <property type="evidence" value="ECO:0007669"/>
    <property type="project" value="UniProtKB-EC"/>
</dbReference>
<accession>A0A424YHG2</accession>
<comment type="caution">
    <text evidence="8">The sequence shown here is derived from an EMBL/GenBank/DDBJ whole genome shotgun (WGS) entry which is preliminary data.</text>
</comment>
<evidence type="ECO:0000256" key="2">
    <source>
        <dbReference type="ARBA" id="ARBA00002315"/>
    </source>
</evidence>
<dbReference type="PANTHER" id="PTHR31209">
    <property type="entry name" value="COFACTOR-INDEPENDENT PHOSPHOGLYCERATE MUTASE"/>
    <property type="match status" value="1"/>
</dbReference>
<protein>
    <submittedName>
        <fullName evidence="8">Phosphoglycerate mutase</fullName>
    </submittedName>
</protein>
<reference evidence="8 9" key="1">
    <citation type="submission" date="2018-08" db="EMBL/GenBank/DDBJ databases">
        <title>The metabolism and importance of syntrophic acetate oxidation coupled to methane or sulfide production in haloalkaline environments.</title>
        <authorList>
            <person name="Timmers P.H.A."/>
            <person name="Vavourakis C.D."/>
            <person name="Sorokin D.Y."/>
            <person name="Sinninghe Damste J.S."/>
            <person name="Muyzer G."/>
            <person name="Stams A.J.M."/>
            <person name="Plugge C.M."/>
        </authorList>
    </citation>
    <scope>NUCLEOTIDE SEQUENCE [LARGE SCALE GENOMIC DNA]</scope>
    <source>
        <strain evidence="8">MSAO_Bac1</strain>
    </source>
</reference>
<dbReference type="InterPro" id="IPR006124">
    <property type="entry name" value="Metalloenzyme"/>
</dbReference>
<dbReference type="InterPro" id="IPR004456">
    <property type="entry name" value="Pglycerate_mutase_ApgM"/>
</dbReference>